<sequence length="181" mass="22474">MRLFYYNKQIANYLIKNEKYVQATQILLILFTVMFQQDQKKESNILIWRQIKTQIRSIIMLIKQLLYLMQNNMIMLWKKYNLLSKIDFQYLDVYQVFNINHLHQQVDIYIFANQNNMKRWKKPVIKFLYQIVKTNMHQIANKKSQRKYLKNNHRSHRCKFQYRINLKKCRSCKQNNRTLKL</sequence>
<organism evidence="1 2">
    <name type="scientific">Paramecium pentaurelia</name>
    <dbReference type="NCBI Taxonomy" id="43138"/>
    <lineage>
        <taxon>Eukaryota</taxon>
        <taxon>Sar</taxon>
        <taxon>Alveolata</taxon>
        <taxon>Ciliophora</taxon>
        <taxon>Intramacronucleata</taxon>
        <taxon>Oligohymenophorea</taxon>
        <taxon>Peniculida</taxon>
        <taxon>Parameciidae</taxon>
        <taxon>Paramecium</taxon>
    </lineage>
</organism>
<dbReference type="Proteomes" id="UP000689195">
    <property type="component" value="Unassembled WGS sequence"/>
</dbReference>
<dbReference type="AlphaFoldDB" id="A0A8S1VG02"/>
<accession>A0A8S1VG02</accession>
<gene>
    <name evidence="1" type="ORF">PPENT_87.1.T0630003</name>
</gene>
<protein>
    <submittedName>
        <fullName evidence="1">Uncharacterized protein</fullName>
    </submittedName>
</protein>
<evidence type="ECO:0000313" key="2">
    <source>
        <dbReference type="Proteomes" id="UP000689195"/>
    </source>
</evidence>
<proteinExistence type="predicted"/>
<dbReference type="EMBL" id="CAJJDO010000063">
    <property type="protein sequence ID" value="CAD8175333.1"/>
    <property type="molecule type" value="Genomic_DNA"/>
</dbReference>
<keyword evidence="2" id="KW-1185">Reference proteome</keyword>
<name>A0A8S1VG02_9CILI</name>
<comment type="caution">
    <text evidence="1">The sequence shown here is derived from an EMBL/GenBank/DDBJ whole genome shotgun (WGS) entry which is preliminary data.</text>
</comment>
<evidence type="ECO:0000313" key="1">
    <source>
        <dbReference type="EMBL" id="CAD8175333.1"/>
    </source>
</evidence>
<reference evidence="1" key="1">
    <citation type="submission" date="2021-01" db="EMBL/GenBank/DDBJ databases">
        <authorList>
            <consortium name="Genoscope - CEA"/>
            <person name="William W."/>
        </authorList>
    </citation>
    <scope>NUCLEOTIDE SEQUENCE</scope>
</reference>